<dbReference type="RefSeq" id="WP_216939584.1">
    <property type="nucleotide sequence ID" value="NZ_CP077062.1"/>
</dbReference>
<feature type="compositionally biased region" description="Basic and acidic residues" evidence="1">
    <location>
        <begin position="1"/>
        <end position="10"/>
    </location>
</feature>
<sequence length="327" mass="36369">MQLPRHRWDPVCRPPTGLVRPVPADPSGRTGPTPGEARGPHWRTTSRGLFVPADVDATVPEQRILEQSMRLHGGAVTGWAACRMHRAAFFDGLRRDGRTPLPVPLNCGPLHQIRRLPGDDLLRDILLDDEIVLVDGVPCTTVLRATFDAMRFAASTREAVVALDMMLAASCASLARVREYVDAHPAWTGVPQAREAVALGDALSRSPQETRLRLVWQLDARRPRPVVNPPLFDLDGRLLGYPDLLDPVAGVVGEYDGEDHRDALRHSADVDREARFRAHDLEVFRVTGPDLSQVLRVTGRIHAAYARARRVPPGRRTWTLVPPPHWR</sequence>
<reference evidence="2" key="1">
    <citation type="submission" date="2021-06" db="EMBL/GenBank/DDBJ databases">
        <title>Complete genome sequence of Nocardioides sp. G188.</title>
        <authorList>
            <person name="Im W.-T."/>
        </authorList>
    </citation>
    <scope>NUCLEOTIDE SEQUENCE</scope>
    <source>
        <strain evidence="2">G188</strain>
    </source>
</reference>
<protein>
    <recommendedName>
        <fullName evidence="4">DUF559 domain-containing protein</fullName>
    </recommendedName>
</protein>
<keyword evidence="3" id="KW-1185">Reference proteome</keyword>
<dbReference type="AlphaFoldDB" id="A0A975Y047"/>
<proteinExistence type="predicted"/>
<gene>
    <name evidence="2" type="ORF">KRR39_22505</name>
</gene>
<evidence type="ECO:0000313" key="2">
    <source>
        <dbReference type="EMBL" id="QWZ08075.1"/>
    </source>
</evidence>
<evidence type="ECO:0000256" key="1">
    <source>
        <dbReference type="SAM" id="MobiDB-lite"/>
    </source>
</evidence>
<dbReference type="EMBL" id="CP077062">
    <property type="protein sequence ID" value="QWZ08075.1"/>
    <property type="molecule type" value="Genomic_DNA"/>
</dbReference>
<evidence type="ECO:0008006" key="4">
    <source>
        <dbReference type="Google" id="ProtNLM"/>
    </source>
</evidence>
<evidence type="ECO:0000313" key="3">
    <source>
        <dbReference type="Proteomes" id="UP000683575"/>
    </source>
</evidence>
<dbReference type="KEGG" id="nps:KRR39_22505"/>
<dbReference type="Proteomes" id="UP000683575">
    <property type="component" value="Chromosome"/>
</dbReference>
<feature type="region of interest" description="Disordered" evidence="1">
    <location>
        <begin position="1"/>
        <end position="45"/>
    </location>
</feature>
<organism evidence="2 3">
    <name type="scientific">Nocardioides panacis</name>
    <dbReference type="NCBI Taxonomy" id="2849501"/>
    <lineage>
        <taxon>Bacteria</taxon>
        <taxon>Bacillati</taxon>
        <taxon>Actinomycetota</taxon>
        <taxon>Actinomycetes</taxon>
        <taxon>Propionibacteriales</taxon>
        <taxon>Nocardioidaceae</taxon>
        <taxon>Nocardioides</taxon>
    </lineage>
</organism>
<accession>A0A975Y047</accession>
<name>A0A975Y047_9ACTN</name>